<evidence type="ECO:0000259" key="4">
    <source>
        <dbReference type="Pfam" id="PF01048"/>
    </source>
</evidence>
<protein>
    <recommendedName>
        <fullName evidence="3">Probable 6-oxopurine nucleoside phosphorylase</fullName>
        <ecNumber evidence="3">2.4.2.1</ecNumber>
    </recommendedName>
    <alternativeName>
        <fullName evidence="3">Purine nucleoside phosphorylase</fullName>
        <shortName evidence="3">PNP</shortName>
    </alternativeName>
</protein>
<comment type="caution">
    <text evidence="5">The sequence shown here is derived from an EMBL/GenBank/DDBJ whole genome shotgun (WGS) entry which is preliminary data.</text>
</comment>
<reference evidence="5 6" key="1">
    <citation type="journal article" date="2024" name="FEMS Microbiol. Lett.">
        <title>Xanthomonas protegens sp. nov., a novel rice seed-associated bacterium, provides in vivo protection against X. oryzae pv. oryzae, the bacterial leaf blight pathogen.</title>
        <authorList>
            <person name="Rana R."/>
            <person name="Sharma A."/>
            <person name="Madhavan V.N."/>
            <person name="Korpole S."/>
            <person name="Sonti R.V."/>
            <person name="Patel H.K."/>
            <person name="Patil P.B."/>
        </authorList>
    </citation>
    <scope>NUCLEOTIDE SEQUENCE [LARGE SCALE GENOMIC DNA]</scope>
    <source>
        <strain evidence="5 6">PPL118</strain>
    </source>
</reference>
<keyword evidence="6" id="KW-1185">Reference proteome</keyword>
<dbReference type="InterPro" id="IPR018099">
    <property type="entry name" value="Purine_phosphorylase-2_CS"/>
</dbReference>
<keyword evidence="2 3" id="KW-0808">Transferase</keyword>
<keyword evidence="1 3" id="KW-0328">Glycosyltransferase</keyword>
<dbReference type="Proteomes" id="UP001486626">
    <property type="component" value="Unassembled WGS sequence"/>
</dbReference>
<comment type="caution">
    <text evidence="3">Lacks conserved residue(s) required for the propagation of feature annotation.</text>
</comment>
<feature type="site" description="Important for substrate specificity" evidence="3">
    <location>
        <position position="171"/>
    </location>
</feature>
<dbReference type="Gene3D" id="3.40.50.1580">
    <property type="entry name" value="Nucleoside phosphorylase domain"/>
    <property type="match status" value="1"/>
</dbReference>
<comment type="function">
    <text evidence="3">Purine nucleoside phosphorylase which is highly specific for 6-oxopurine nucleosides. Cleaves guanosine or inosine to respective bases and sugar-1-phosphate molecules. Involved in purine salvage.</text>
</comment>
<feature type="site" description="Important for substrate specificity" evidence="3">
    <location>
        <position position="226"/>
    </location>
</feature>
<evidence type="ECO:0000313" key="5">
    <source>
        <dbReference type="EMBL" id="MEL4891830.1"/>
    </source>
</evidence>
<comment type="catalytic activity">
    <reaction evidence="3">
        <text>a purine D-ribonucleoside + phosphate = a purine nucleobase + alpha-D-ribose 1-phosphate</text>
        <dbReference type="Rhea" id="RHEA:19805"/>
        <dbReference type="ChEBI" id="CHEBI:26386"/>
        <dbReference type="ChEBI" id="CHEBI:43474"/>
        <dbReference type="ChEBI" id="CHEBI:57720"/>
        <dbReference type="ChEBI" id="CHEBI:142355"/>
        <dbReference type="EC" id="2.4.2.1"/>
    </reaction>
</comment>
<comment type="subunit">
    <text evidence="3">Homohexamer. Dimer of a homotrimer.</text>
</comment>
<dbReference type="InterPro" id="IPR010044">
    <property type="entry name" value="MTAP"/>
</dbReference>
<dbReference type="InterPro" id="IPR000845">
    <property type="entry name" value="Nucleoside_phosphorylase_d"/>
</dbReference>
<organism evidence="5 6">
    <name type="scientific">Xanthomonas protegens</name>
    <dbReference type="NCBI Taxonomy" id="3380705"/>
    <lineage>
        <taxon>Bacteria</taxon>
        <taxon>Pseudomonadati</taxon>
        <taxon>Pseudomonadota</taxon>
        <taxon>Gammaproteobacteria</taxon>
        <taxon>Lysobacterales</taxon>
        <taxon>Lysobacteraceae</taxon>
        <taxon>Xanthomonas</taxon>
    </lineage>
</organism>
<dbReference type="GO" id="GO:0016757">
    <property type="term" value="F:glycosyltransferase activity"/>
    <property type="evidence" value="ECO:0007669"/>
    <property type="project" value="UniProtKB-KW"/>
</dbReference>
<proteinExistence type="inferred from homology"/>
<dbReference type="NCBIfam" id="NF006599">
    <property type="entry name" value="PRK09136.1"/>
    <property type="match status" value="1"/>
</dbReference>
<feature type="binding site" evidence="3">
    <location>
        <position position="14"/>
    </location>
    <ligand>
        <name>phosphate</name>
        <dbReference type="ChEBI" id="CHEBI:43474"/>
    </ligand>
</feature>
<comment type="pathway">
    <text evidence="3">Purine metabolism; purine nucleoside salvage.</text>
</comment>
<gene>
    <name evidence="5" type="ORF">PIQ37_10360</name>
</gene>
<sequence>MRMDNIALAVIGGTGVYKLAQLDDVQTHEVETRYGAPSGPVRVGTLLGHRVAFLARHGEGHSLPPHKINYRANLAALQQIGATRVLALNTVGGITERFGPRVLACPDQLIDYTWGRISTLCEEPGSEVLHVDFGHPYSPLLRSKILAAARVTGAALVDGGCYAATQGPRLETIAEIARLRRDGCDLVGMTGMPEAGLARELGLDYACLAIVANWAAGCGDAEEITLAEVLANVEAASVGLPELVGELARG</sequence>
<name>A0ABU9LDC8_9XANT</name>
<evidence type="ECO:0000256" key="2">
    <source>
        <dbReference type="ARBA" id="ARBA00022679"/>
    </source>
</evidence>
<feature type="binding site" evidence="3">
    <location>
        <begin position="213"/>
        <end position="215"/>
    </location>
    <ligand>
        <name>substrate</name>
    </ligand>
</feature>
<dbReference type="InterPro" id="IPR035994">
    <property type="entry name" value="Nucleoside_phosphorylase_sf"/>
</dbReference>
<dbReference type="PANTHER" id="PTHR42679">
    <property type="entry name" value="S-METHYL-5'-THIOADENOSINE PHOSPHORYLASE"/>
    <property type="match status" value="1"/>
</dbReference>
<dbReference type="EMBL" id="JAQJCQ010000007">
    <property type="protein sequence ID" value="MEL4891830.1"/>
    <property type="molecule type" value="Genomic_DNA"/>
</dbReference>
<evidence type="ECO:0000256" key="3">
    <source>
        <dbReference type="HAMAP-Rule" id="MF_01963"/>
    </source>
</evidence>
<evidence type="ECO:0000313" key="6">
    <source>
        <dbReference type="Proteomes" id="UP001486626"/>
    </source>
</evidence>
<feature type="domain" description="Nucleoside phosphorylase" evidence="4">
    <location>
        <begin position="8"/>
        <end position="237"/>
    </location>
</feature>
<feature type="binding site" evidence="3">
    <location>
        <position position="190"/>
    </location>
    <ligand>
        <name>phosphate</name>
        <dbReference type="ChEBI" id="CHEBI:43474"/>
    </ligand>
</feature>
<dbReference type="PANTHER" id="PTHR42679:SF2">
    <property type="entry name" value="S-METHYL-5'-THIOADENOSINE PHOSPHORYLASE"/>
    <property type="match status" value="1"/>
</dbReference>
<comment type="miscellaneous">
    <text evidence="3">Although this enzyme belongs to the family of MTA phosphorylases based on sequence homology, it has been shown that conserved amino acid substitutions in the substrate binding pocket convert the substrate specificity of this enzyme from 6-aminopurines to 6-oxopurines.</text>
</comment>
<dbReference type="EC" id="2.4.2.1" evidence="3"/>
<keyword evidence="3" id="KW-0660">Purine salvage</keyword>
<evidence type="ECO:0000256" key="1">
    <source>
        <dbReference type="ARBA" id="ARBA00022676"/>
    </source>
</evidence>
<dbReference type="SUPFAM" id="SSF53167">
    <property type="entry name" value="Purine and uridine phosphorylases"/>
    <property type="match status" value="1"/>
</dbReference>
<feature type="binding site" evidence="3">
    <location>
        <position position="189"/>
    </location>
    <ligand>
        <name>substrate</name>
    </ligand>
</feature>
<dbReference type="CDD" id="cd09010">
    <property type="entry name" value="MTAP_SsMTAPII_like_MTIP"/>
    <property type="match status" value="1"/>
</dbReference>
<comment type="similarity">
    <text evidence="3">Belongs to the PNP/MTAP phosphorylase family. MTAP subfamily.</text>
</comment>
<dbReference type="HAMAP" id="MF_01963">
    <property type="entry name" value="MTAP"/>
    <property type="match status" value="1"/>
</dbReference>
<dbReference type="Pfam" id="PF01048">
    <property type="entry name" value="PNP_UDP_1"/>
    <property type="match status" value="1"/>
</dbReference>
<accession>A0ABU9LDC8</accession>
<dbReference type="PROSITE" id="PS01240">
    <property type="entry name" value="PNP_MTAP_2"/>
    <property type="match status" value="1"/>
</dbReference>
<feature type="binding site" evidence="3">
    <location>
        <begin position="56"/>
        <end position="57"/>
    </location>
    <ligand>
        <name>phosphate</name>
        <dbReference type="ChEBI" id="CHEBI:43474"/>
    </ligand>
</feature>